<keyword evidence="1" id="KW-0732">Signal</keyword>
<gene>
    <name evidence="2" type="ORF">NBO_595g0002</name>
</gene>
<protein>
    <submittedName>
        <fullName evidence="2">Uncharacterized protein</fullName>
    </submittedName>
</protein>
<name>R0KMX6_NOSB1</name>
<dbReference type="AlphaFoldDB" id="R0KMX6"/>
<feature type="signal peptide" evidence="1">
    <location>
        <begin position="1"/>
        <end position="19"/>
    </location>
</feature>
<accession>R0KMX6</accession>
<feature type="chain" id="PRO_5004354287" evidence="1">
    <location>
        <begin position="20"/>
        <end position="126"/>
    </location>
</feature>
<evidence type="ECO:0000256" key="1">
    <source>
        <dbReference type="SAM" id="SignalP"/>
    </source>
</evidence>
<proteinExistence type="predicted"/>
<evidence type="ECO:0000313" key="2">
    <source>
        <dbReference type="EMBL" id="EOB12001.1"/>
    </source>
</evidence>
<dbReference type="EMBL" id="KB909502">
    <property type="protein sequence ID" value="EOB12001.1"/>
    <property type="molecule type" value="Genomic_DNA"/>
</dbReference>
<keyword evidence="3" id="KW-1185">Reference proteome</keyword>
<dbReference type="Proteomes" id="UP000016927">
    <property type="component" value="Unassembled WGS sequence"/>
</dbReference>
<dbReference type="VEuPathDB" id="MicrosporidiaDB:NBO_595g0002"/>
<sequence>MIFIDLYLLASCFFLYIYSSNEHVYESYITDFIKNTFDKNDEAICIRNSEGEEMLIKKEKILGNLETVDSKTFGSDILAMMELIKSDIDRTSILSKISLDENLKEFFDLIIKKYAESDRENKIKCL</sequence>
<organism evidence="2 3">
    <name type="scientific">Nosema bombycis (strain CQ1 / CVCC 102059)</name>
    <name type="common">Microsporidian parasite</name>
    <name type="synonym">Pebrine of silkworm</name>
    <dbReference type="NCBI Taxonomy" id="578461"/>
    <lineage>
        <taxon>Eukaryota</taxon>
        <taxon>Fungi</taxon>
        <taxon>Fungi incertae sedis</taxon>
        <taxon>Microsporidia</taxon>
        <taxon>Nosematidae</taxon>
        <taxon>Nosema</taxon>
    </lineage>
</organism>
<evidence type="ECO:0000313" key="3">
    <source>
        <dbReference type="Proteomes" id="UP000016927"/>
    </source>
</evidence>
<reference evidence="2 3" key="1">
    <citation type="journal article" date="2013" name="BMC Genomics">
        <title>Comparative genomics of parasitic silkworm microsporidia reveal an association between genome expansion and host adaptation.</title>
        <authorList>
            <person name="Pan G."/>
            <person name="Xu J."/>
            <person name="Li T."/>
            <person name="Xia Q."/>
            <person name="Liu S.L."/>
            <person name="Zhang G."/>
            <person name="Li S."/>
            <person name="Li C."/>
            <person name="Liu H."/>
            <person name="Yang L."/>
            <person name="Liu T."/>
            <person name="Zhang X."/>
            <person name="Wu Z."/>
            <person name="Fan W."/>
            <person name="Dang X."/>
            <person name="Xiang H."/>
            <person name="Tao M."/>
            <person name="Li Y."/>
            <person name="Hu J."/>
            <person name="Li Z."/>
            <person name="Lin L."/>
            <person name="Luo J."/>
            <person name="Geng L."/>
            <person name="Wang L."/>
            <person name="Long M."/>
            <person name="Wan Y."/>
            <person name="He N."/>
            <person name="Zhang Z."/>
            <person name="Lu C."/>
            <person name="Keeling P.J."/>
            <person name="Wang J."/>
            <person name="Xiang Z."/>
            <person name="Zhou Z."/>
        </authorList>
    </citation>
    <scope>NUCLEOTIDE SEQUENCE [LARGE SCALE GENOMIC DNA]</scope>
    <source>
        <strain evidence="3">CQ1 / CVCC 102059</strain>
    </source>
</reference>
<dbReference type="HOGENOM" id="CLU_1982200_0_0_1"/>